<keyword evidence="2" id="KW-1185">Reference proteome</keyword>
<reference evidence="1" key="1">
    <citation type="submission" date="2020-05" db="EMBL/GenBank/DDBJ databases">
        <title>Large-scale comparative analyses of tick genomes elucidate their genetic diversity and vector capacities.</title>
        <authorList>
            <person name="Jia N."/>
            <person name="Wang J."/>
            <person name="Shi W."/>
            <person name="Du L."/>
            <person name="Sun Y."/>
            <person name="Zhan W."/>
            <person name="Jiang J."/>
            <person name="Wang Q."/>
            <person name="Zhang B."/>
            <person name="Ji P."/>
            <person name="Sakyi L.B."/>
            <person name="Cui X."/>
            <person name="Yuan T."/>
            <person name="Jiang B."/>
            <person name="Yang W."/>
            <person name="Lam T.T.-Y."/>
            <person name="Chang Q."/>
            <person name="Ding S."/>
            <person name="Wang X."/>
            <person name="Zhu J."/>
            <person name="Ruan X."/>
            <person name="Zhao L."/>
            <person name="Wei J."/>
            <person name="Que T."/>
            <person name="Du C."/>
            <person name="Cheng J."/>
            <person name="Dai P."/>
            <person name="Han X."/>
            <person name="Huang E."/>
            <person name="Gao Y."/>
            <person name="Liu J."/>
            <person name="Shao H."/>
            <person name="Ye R."/>
            <person name="Li L."/>
            <person name="Wei W."/>
            <person name="Wang X."/>
            <person name="Wang C."/>
            <person name="Yang T."/>
            <person name="Huo Q."/>
            <person name="Li W."/>
            <person name="Guo W."/>
            <person name="Chen H."/>
            <person name="Zhou L."/>
            <person name="Ni X."/>
            <person name="Tian J."/>
            <person name="Zhou Y."/>
            <person name="Sheng Y."/>
            <person name="Liu T."/>
            <person name="Pan Y."/>
            <person name="Xia L."/>
            <person name="Li J."/>
            <person name="Zhao F."/>
            <person name="Cao W."/>
        </authorList>
    </citation>
    <scope>NUCLEOTIDE SEQUENCE</scope>
    <source>
        <strain evidence="1">Hyas-2018</strain>
    </source>
</reference>
<evidence type="ECO:0000313" key="2">
    <source>
        <dbReference type="Proteomes" id="UP000821845"/>
    </source>
</evidence>
<organism evidence="1 2">
    <name type="scientific">Hyalomma asiaticum</name>
    <name type="common">Tick</name>
    <dbReference type="NCBI Taxonomy" id="266040"/>
    <lineage>
        <taxon>Eukaryota</taxon>
        <taxon>Metazoa</taxon>
        <taxon>Ecdysozoa</taxon>
        <taxon>Arthropoda</taxon>
        <taxon>Chelicerata</taxon>
        <taxon>Arachnida</taxon>
        <taxon>Acari</taxon>
        <taxon>Parasitiformes</taxon>
        <taxon>Ixodida</taxon>
        <taxon>Ixodoidea</taxon>
        <taxon>Ixodidae</taxon>
        <taxon>Hyalomminae</taxon>
        <taxon>Hyalomma</taxon>
    </lineage>
</organism>
<name>A0ACB7RZ43_HYAAI</name>
<gene>
    <name evidence="1" type="ORF">HPB50_015541</name>
</gene>
<comment type="caution">
    <text evidence="1">The sequence shown here is derived from an EMBL/GenBank/DDBJ whole genome shotgun (WGS) entry which is preliminary data.</text>
</comment>
<proteinExistence type="predicted"/>
<dbReference type="EMBL" id="CM023487">
    <property type="protein sequence ID" value="KAH6926167.1"/>
    <property type="molecule type" value="Genomic_DNA"/>
</dbReference>
<sequence length="109" mass="12398">MRKKPRPVQAEVQRLVAKIGQLEGAPVVVRHLLSASVMNNILYYLVGTTYDLDDPRLEQMTRLVAAFSGVGLDFSFENLPNWMRKFAQHLQGDTSTISSNIQELTDYMR</sequence>
<dbReference type="Proteomes" id="UP000821845">
    <property type="component" value="Chromosome 7"/>
</dbReference>
<protein>
    <submittedName>
        <fullName evidence="1">Uncharacterized protein</fullName>
    </submittedName>
</protein>
<accession>A0ACB7RZ43</accession>
<evidence type="ECO:0000313" key="1">
    <source>
        <dbReference type="EMBL" id="KAH6926167.1"/>
    </source>
</evidence>